<evidence type="ECO:0000313" key="2">
    <source>
        <dbReference type="EMBL" id="KNC72759.1"/>
    </source>
</evidence>
<dbReference type="EMBL" id="KQ246546">
    <property type="protein sequence ID" value="KNC72759.1"/>
    <property type="molecule type" value="Genomic_DNA"/>
</dbReference>
<feature type="compositionally biased region" description="Polar residues" evidence="1">
    <location>
        <begin position="81"/>
        <end position="96"/>
    </location>
</feature>
<evidence type="ECO:0000313" key="3">
    <source>
        <dbReference type="Proteomes" id="UP000054560"/>
    </source>
</evidence>
<feature type="non-terminal residue" evidence="2">
    <location>
        <position position="167"/>
    </location>
</feature>
<sequence length="167" mass="17781">MGNVMRRESIEPSTFKEAGCLSVKNGSSSSNTSPVQKGISPSSNWTPTSNGATEVVPTSPLGMRKVESRKHAHAHRPRSRSPCQKSTPAAPSQTVSPEVVHTARRTVSHSAEPVADTVPCLKFSDSIPDLALASIASRKKGSQKEDLLTRRDSESEFLTAAGSNSIK</sequence>
<dbReference type="AlphaFoldDB" id="A0A0L0F7U2"/>
<proteinExistence type="predicted"/>
<accession>A0A0L0F7U2</accession>
<dbReference type="Proteomes" id="UP000054560">
    <property type="component" value="Unassembled WGS sequence"/>
</dbReference>
<name>A0A0L0F7U2_9EUKA</name>
<feature type="compositionally biased region" description="Low complexity" evidence="1">
    <location>
        <begin position="22"/>
        <end position="33"/>
    </location>
</feature>
<evidence type="ECO:0000256" key="1">
    <source>
        <dbReference type="SAM" id="MobiDB-lite"/>
    </source>
</evidence>
<reference evidence="2 3" key="1">
    <citation type="submission" date="2011-02" db="EMBL/GenBank/DDBJ databases">
        <title>The Genome Sequence of Sphaeroforma arctica JP610.</title>
        <authorList>
            <consortium name="The Broad Institute Genome Sequencing Platform"/>
            <person name="Russ C."/>
            <person name="Cuomo C."/>
            <person name="Young S.K."/>
            <person name="Zeng Q."/>
            <person name="Gargeya S."/>
            <person name="Alvarado L."/>
            <person name="Berlin A."/>
            <person name="Chapman S.B."/>
            <person name="Chen Z."/>
            <person name="Freedman E."/>
            <person name="Gellesch M."/>
            <person name="Goldberg J."/>
            <person name="Griggs A."/>
            <person name="Gujja S."/>
            <person name="Heilman E."/>
            <person name="Heiman D."/>
            <person name="Howarth C."/>
            <person name="Mehta T."/>
            <person name="Neiman D."/>
            <person name="Pearson M."/>
            <person name="Roberts A."/>
            <person name="Saif S."/>
            <person name="Shea T."/>
            <person name="Shenoy N."/>
            <person name="Sisk P."/>
            <person name="Stolte C."/>
            <person name="Sykes S."/>
            <person name="White J."/>
            <person name="Yandava C."/>
            <person name="Burger G."/>
            <person name="Gray M.W."/>
            <person name="Holland P.W.H."/>
            <person name="King N."/>
            <person name="Lang F.B.F."/>
            <person name="Roger A.J."/>
            <person name="Ruiz-Trillo I."/>
            <person name="Haas B."/>
            <person name="Nusbaum C."/>
            <person name="Birren B."/>
        </authorList>
    </citation>
    <scope>NUCLEOTIDE SEQUENCE [LARGE SCALE GENOMIC DNA]</scope>
    <source>
        <strain evidence="2 3">JP610</strain>
    </source>
</reference>
<gene>
    <name evidence="2" type="ORF">SARC_14678</name>
</gene>
<keyword evidence="3" id="KW-1185">Reference proteome</keyword>
<dbReference type="RefSeq" id="XP_014146661.1">
    <property type="nucleotide sequence ID" value="XM_014291186.1"/>
</dbReference>
<protein>
    <submittedName>
        <fullName evidence="2">Uncharacterized protein</fullName>
    </submittedName>
</protein>
<feature type="compositionally biased region" description="Basic and acidic residues" evidence="1">
    <location>
        <begin position="1"/>
        <end position="10"/>
    </location>
</feature>
<organism evidence="2 3">
    <name type="scientific">Sphaeroforma arctica JP610</name>
    <dbReference type="NCBI Taxonomy" id="667725"/>
    <lineage>
        <taxon>Eukaryota</taxon>
        <taxon>Ichthyosporea</taxon>
        <taxon>Ichthyophonida</taxon>
        <taxon>Sphaeroforma</taxon>
    </lineage>
</organism>
<feature type="compositionally biased region" description="Polar residues" evidence="1">
    <location>
        <begin position="39"/>
        <end position="52"/>
    </location>
</feature>
<feature type="region of interest" description="Disordered" evidence="1">
    <location>
        <begin position="1"/>
        <end position="112"/>
    </location>
</feature>
<feature type="compositionally biased region" description="Basic residues" evidence="1">
    <location>
        <begin position="67"/>
        <end position="79"/>
    </location>
</feature>
<dbReference type="GeneID" id="25915182"/>